<evidence type="ECO:0000256" key="8">
    <source>
        <dbReference type="SAM" id="Phobius"/>
    </source>
</evidence>
<dbReference type="OrthoDB" id="9805563at2"/>
<evidence type="ECO:0000256" key="7">
    <source>
        <dbReference type="ARBA" id="ARBA00023136"/>
    </source>
</evidence>
<feature type="transmembrane region" description="Helical" evidence="8">
    <location>
        <begin position="233"/>
        <end position="259"/>
    </location>
</feature>
<name>A0A2U8VSU2_9HYPH</name>
<dbReference type="KEGG" id="meti:DK427_12875"/>
<evidence type="ECO:0000313" key="10">
    <source>
        <dbReference type="Proteomes" id="UP000246058"/>
    </source>
</evidence>
<evidence type="ECO:0000256" key="6">
    <source>
        <dbReference type="ARBA" id="ARBA00022989"/>
    </source>
</evidence>
<evidence type="ECO:0000313" key="9">
    <source>
        <dbReference type="EMBL" id="AWN36511.1"/>
    </source>
</evidence>
<dbReference type="Pfam" id="PF03547">
    <property type="entry name" value="Mem_trans"/>
    <property type="match status" value="1"/>
</dbReference>
<protein>
    <submittedName>
        <fullName evidence="9">Transporter</fullName>
    </submittedName>
</protein>
<keyword evidence="5 8" id="KW-0812">Transmembrane</keyword>
<dbReference type="AlphaFoldDB" id="A0A2U8VSU2"/>
<comment type="similarity">
    <text evidence="2">Belongs to the auxin efflux carrier (TC 2.A.69) family.</text>
</comment>
<evidence type="ECO:0000256" key="1">
    <source>
        <dbReference type="ARBA" id="ARBA00004651"/>
    </source>
</evidence>
<dbReference type="GO" id="GO:0055085">
    <property type="term" value="P:transmembrane transport"/>
    <property type="evidence" value="ECO:0007669"/>
    <property type="project" value="InterPro"/>
</dbReference>
<feature type="transmembrane region" description="Helical" evidence="8">
    <location>
        <begin position="123"/>
        <end position="146"/>
    </location>
</feature>
<dbReference type="Proteomes" id="UP000246058">
    <property type="component" value="Chromosome"/>
</dbReference>
<dbReference type="PANTHER" id="PTHR36838">
    <property type="entry name" value="AUXIN EFFLUX CARRIER FAMILY PROTEIN"/>
    <property type="match status" value="1"/>
</dbReference>
<keyword evidence="4" id="KW-1003">Cell membrane</keyword>
<dbReference type="InterPro" id="IPR004776">
    <property type="entry name" value="Mem_transp_PIN-like"/>
</dbReference>
<dbReference type="Gene3D" id="1.20.1530.20">
    <property type="match status" value="1"/>
</dbReference>
<feature type="transmembrane region" description="Helical" evidence="8">
    <location>
        <begin position="158"/>
        <end position="181"/>
    </location>
</feature>
<evidence type="ECO:0000256" key="3">
    <source>
        <dbReference type="ARBA" id="ARBA00022448"/>
    </source>
</evidence>
<keyword evidence="6 8" id="KW-1133">Transmembrane helix</keyword>
<keyword evidence="3" id="KW-0813">Transport</keyword>
<sequence>MTLTILAALVPIALLIGLGAVLRRRTFLAPAFWPQAERLAYYVLLPSLLVHGLATARLDGVPVLELAAVLVLSTACVALVLVAARPLFRLDGAAFTSVFQGGIRFNNYVGVSAAAGLYGAQGVALAAVANAAIVPTVNVLCVLIFARYGTAGQARPGLILRQIALNPLVLGSLGGILLQAAHLPLPPGIEPALKALGQASLPLGLLCVGAALDFGTARAWIRPVAAASLFKFGLMPVATVLACLALGLSGPAAVTALLFQTLPTASSAYIMARQLGGDAPLMAGITATQTVLAAALLPLVMIGLGALAGLV</sequence>
<accession>A0A2U8VSU2</accession>
<keyword evidence="7 8" id="KW-0472">Membrane</keyword>
<evidence type="ECO:0000256" key="5">
    <source>
        <dbReference type="ARBA" id="ARBA00022692"/>
    </source>
</evidence>
<proteinExistence type="inferred from homology"/>
<dbReference type="GO" id="GO:0005886">
    <property type="term" value="C:plasma membrane"/>
    <property type="evidence" value="ECO:0007669"/>
    <property type="project" value="UniProtKB-SubCell"/>
</dbReference>
<dbReference type="EMBL" id="CP029551">
    <property type="protein sequence ID" value="AWN36511.1"/>
    <property type="molecule type" value="Genomic_DNA"/>
</dbReference>
<feature type="transmembrane region" description="Helical" evidence="8">
    <location>
        <begin position="201"/>
        <end position="221"/>
    </location>
</feature>
<dbReference type="PANTHER" id="PTHR36838:SF4">
    <property type="entry name" value="AUXIN EFFLUX CARRIER FAMILY PROTEIN"/>
    <property type="match status" value="1"/>
</dbReference>
<dbReference type="RefSeq" id="WP_109951612.1">
    <property type="nucleotide sequence ID" value="NZ_CP029551.1"/>
</dbReference>
<dbReference type="InterPro" id="IPR038770">
    <property type="entry name" value="Na+/solute_symporter_sf"/>
</dbReference>
<evidence type="ECO:0000256" key="2">
    <source>
        <dbReference type="ARBA" id="ARBA00010145"/>
    </source>
</evidence>
<keyword evidence="10" id="KW-1185">Reference proteome</keyword>
<organism evidence="9 10">
    <name type="scientific">Methylobacterium radiodurans</name>
    <dbReference type="NCBI Taxonomy" id="2202828"/>
    <lineage>
        <taxon>Bacteria</taxon>
        <taxon>Pseudomonadati</taxon>
        <taxon>Pseudomonadota</taxon>
        <taxon>Alphaproteobacteria</taxon>
        <taxon>Hyphomicrobiales</taxon>
        <taxon>Methylobacteriaceae</taxon>
        <taxon>Methylobacterium</taxon>
    </lineage>
</organism>
<feature type="transmembrane region" description="Helical" evidence="8">
    <location>
        <begin position="39"/>
        <end position="56"/>
    </location>
</feature>
<feature type="transmembrane region" description="Helical" evidence="8">
    <location>
        <begin position="63"/>
        <end position="84"/>
    </location>
</feature>
<feature type="transmembrane region" description="Helical" evidence="8">
    <location>
        <begin position="279"/>
        <end position="310"/>
    </location>
</feature>
<gene>
    <name evidence="9" type="ORF">DK427_12875</name>
</gene>
<comment type="subcellular location">
    <subcellularLocation>
        <location evidence="1">Cell membrane</location>
        <topology evidence="1">Multi-pass membrane protein</topology>
    </subcellularLocation>
</comment>
<reference evidence="9 10" key="1">
    <citation type="submission" date="2018-05" db="EMBL/GenBank/DDBJ databases">
        <title>Complete Genome Sequence of Methylobacterium sp. 17Sr1-43.</title>
        <authorList>
            <person name="Srinivasan S."/>
        </authorList>
    </citation>
    <scope>NUCLEOTIDE SEQUENCE [LARGE SCALE GENOMIC DNA]</scope>
    <source>
        <strain evidence="9 10">17Sr1-43</strain>
    </source>
</reference>
<evidence type="ECO:0000256" key="4">
    <source>
        <dbReference type="ARBA" id="ARBA00022475"/>
    </source>
</evidence>